<keyword evidence="2" id="KW-1185">Reference proteome</keyword>
<dbReference type="Pfam" id="PF05107">
    <property type="entry name" value="Cas_Cas7"/>
    <property type="match status" value="1"/>
</dbReference>
<gene>
    <name evidence="1" type="primary">csh</name>
    <name evidence="1" type="ORF">ERS686654_01635</name>
</gene>
<protein>
    <submittedName>
        <fullName evidence="1">CRISPR-associated protein, Csh2 family</fullName>
    </submittedName>
</protein>
<reference evidence="1 2" key="1">
    <citation type="submission" date="2015-11" db="EMBL/GenBank/DDBJ databases">
        <authorList>
            <consortium name="Pathogen Informatics"/>
        </authorList>
    </citation>
    <scope>NUCLEOTIDE SEQUENCE [LARGE SCALE GENOMIC DNA]</scope>
    <source>
        <strain evidence="1 2">006A-0059</strain>
    </source>
</reference>
<dbReference type="AlphaFoldDB" id="A0A0S4SI29"/>
<dbReference type="InterPro" id="IPR006482">
    <property type="entry name" value="Cas7_Csh2/Csh2"/>
</dbReference>
<dbReference type="NCBIfam" id="TIGR01595">
    <property type="entry name" value="cas_CT1132"/>
    <property type="match status" value="1"/>
</dbReference>
<evidence type="ECO:0000313" key="1">
    <source>
        <dbReference type="EMBL" id="CUU85956.1"/>
    </source>
</evidence>
<proteinExistence type="predicted"/>
<organism evidence="1 2">
    <name type="scientific">Campylobacter hyointestinalis subsp. hyointestinalis</name>
    <dbReference type="NCBI Taxonomy" id="91352"/>
    <lineage>
        <taxon>Bacteria</taxon>
        <taxon>Pseudomonadati</taxon>
        <taxon>Campylobacterota</taxon>
        <taxon>Epsilonproteobacteria</taxon>
        <taxon>Campylobacterales</taxon>
        <taxon>Campylobacteraceae</taxon>
        <taxon>Campylobacter</taxon>
    </lineage>
</organism>
<accession>A0A0S4SI29</accession>
<name>A0A0S4SI29_CAMHY</name>
<comment type="caution">
    <text evidence="1">The sequence shown here is derived from an EMBL/GenBank/DDBJ whole genome shotgun (WGS) entry which is preliminary data.</text>
</comment>
<dbReference type="EMBL" id="FAVB01000004">
    <property type="protein sequence ID" value="CUU85956.1"/>
    <property type="molecule type" value="Genomic_DNA"/>
</dbReference>
<dbReference type="RefSeq" id="WP_059435301.1">
    <property type="nucleotide sequence ID" value="NZ_FAVB01000004.1"/>
</dbReference>
<dbReference type="GO" id="GO:0043571">
    <property type="term" value="P:maintenance of CRISPR repeat elements"/>
    <property type="evidence" value="ECO:0007669"/>
    <property type="project" value="InterPro"/>
</dbReference>
<evidence type="ECO:0000313" key="2">
    <source>
        <dbReference type="Proteomes" id="UP000052237"/>
    </source>
</evidence>
<dbReference type="Proteomes" id="UP000052237">
    <property type="component" value="Unassembled WGS sequence"/>
</dbReference>
<sequence length="296" mass="33883">MQELAKQSEILFLWDGENWNPNGDMLNDNAPRFDELSQKAIVSDVRIKRTIRDYLQEKGEEIFVKETRNANGKLMDGKGRVSEIVGKESDKIKTIMQRCIDVRAFGGVFPVDKEINSLTGTMQFKMSKSLHKTEISFIKGTGAFASKEDRGNKTFREEYILPYALFGTYGIINEFNAKNTFLIKEDVDKICKALWFGTKNLISRSKFGQLPRFLLKITYNEAGCYIGELDNLVKINTQKLSEIEITSCCDYKVDLSEIISSTDKYSSKIKSIEYIHDKKLAIENIPSNWKKIDFGI</sequence>
<dbReference type="NCBIfam" id="TIGR02590">
    <property type="entry name" value="cas_Csh2"/>
    <property type="match status" value="1"/>
</dbReference>
<dbReference type="InterPro" id="IPR013419">
    <property type="entry name" value="CRISPR-assoc_prot_Cas7/Csh2"/>
</dbReference>